<dbReference type="AlphaFoldDB" id="B9M092"/>
<proteinExistence type="predicted"/>
<protein>
    <submittedName>
        <fullName evidence="2">Cupin superfamily barrel domain protein</fullName>
    </submittedName>
</protein>
<dbReference type="RefSeq" id="WP_012647601.1">
    <property type="nucleotide sequence ID" value="NC_011979.1"/>
</dbReference>
<dbReference type="eggNOG" id="COG1917">
    <property type="taxonomic scope" value="Bacteria"/>
</dbReference>
<accession>B9M092</accession>
<evidence type="ECO:0000256" key="1">
    <source>
        <dbReference type="SAM" id="SignalP"/>
    </source>
</evidence>
<name>B9M092_GEODF</name>
<keyword evidence="3" id="KW-1185">Reference proteome</keyword>
<dbReference type="EMBL" id="CP001390">
    <property type="protein sequence ID" value="ACM20872.1"/>
    <property type="molecule type" value="Genomic_DNA"/>
</dbReference>
<dbReference type="CDD" id="cd06989">
    <property type="entry name" value="cupin_DRT102"/>
    <property type="match status" value="1"/>
</dbReference>
<dbReference type="Gene3D" id="2.60.120.10">
    <property type="entry name" value="Jelly Rolls"/>
    <property type="match status" value="1"/>
</dbReference>
<evidence type="ECO:0000313" key="2">
    <source>
        <dbReference type="EMBL" id="ACM20872.1"/>
    </source>
</evidence>
<feature type="chain" id="PRO_5002888815" evidence="1">
    <location>
        <begin position="22"/>
        <end position="156"/>
    </location>
</feature>
<dbReference type="InterPro" id="IPR028013">
    <property type="entry name" value="DUF4437"/>
</dbReference>
<dbReference type="HOGENOM" id="CLU_114915_1_1_7"/>
<dbReference type="Pfam" id="PF14499">
    <property type="entry name" value="DUF4437"/>
    <property type="match status" value="1"/>
</dbReference>
<reference evidence="2 3" key="1">
    <citation type="submission" date="2009-01" db="EMBL/GenBank/DDBJ databases">
        <title>Complete sequence of Geobacter sp. FRC-32.</title>
        <authorList>
            <consortium name="US DOE Joint Genome Institute"/>
            <person name="Lucas S."/>
            <person name="Copeland A."/>
            <person name="Lapidus A."/>
            <person name="Glavina del Rio T."/>
            <person name="Dalin E."/>
            <person name="Tice H."/>
            <person name="Bruce D."/>
            <person name="Goodwin L."/>
            <person name="Pitluck S."/>
            <person name="Saunders E."/>
            <person name="Brettin T."/>
            <person name="Detter J.C."/>
            <person name="Han C."/>
            <person name="Larimer F."/>
            <person name="Land M."/>
            <person name="Hauser L."/>
            <person name="Kyrpides N."/>
            <person name="Ovchinnikova G."/>
            <person name="Kostka J."/>
            <person name="Richardson P."/>
        </authorList>
    </citation>
    <scope>NUCLEOTIDE SEQUENCE [LARGE SCALE GENOMIC DNA]</scope>
    <source>
        <strain evidence="3">DSM 22248 / JCM 15807 / FRC-32</strain>
    </source>
</reference>
<dbReference type="OrthoDB" id="1433532at2"/>
<dbReference type="KEGG" id="geo:Geob_2521"/>
<dbReference type="InterPro" id="IPR014710">
    <property type="entry name" value="RmlC-like_jellyroll"/>
</dbReference>
<dbReference type="Proteomes" id="UP000007721">
    <property type="component" value="Chromosome"/>
</dbReference>
<dbReference type="SUPFAM" id="SSF51182">
    <property type="entry name" value="RmlC-like cupins"/>
    <property type="match status" value="1"/>
</dbReference>
<organism evidence="2 3">
    <name type="scientific">Geotalea daltonii (strain DSM 22248 / JCM 15807 / FRC-32)</name>
    <name type="common">Geobacter daltonii</name>
    <dbReference type="NCBI Taxonomy" id="316067"/>
    <lineage>
        <taxon>Bacteria</taxon>
        <taxon>Pseudomonadati</taxon>
        <taxon>Thermodesulfobacteriota</taxon>
        <taxon>Desulfuromonadia</taxon>
        <taxon>Geobacterales</taxon>
        <taxon>Geobacteraceae</taxon>
        <taxon>Geotalea</taxon>
    </lineage>
</organism>
<dbReference type="STRING" id="316067.Geob_2521"/>
<dbReference type="InterPro" id="IPR011051">
    <property type="entry name" value="RmlC_Cupin_sf"/>
</dbReference>
<keyword evidence="1" id="KW-0732">Signal</keyword>
<gene>
    <name evidence="2" type="ordered locus">Geob_2521</name>
</gene>
<evidence type="ECO:0000313" key="3">
    <source>
        <dbReference type="Proteomes" id="UP000007721"/>
    </source>
</evidence>
<feature type="signal peptide" evidence="1">
    <location>
        <begin position="1"/>
        <end position="21"/>
    </location>
</feature>
<sequence>MKSKWLSVVLLVLVSLSWVTAGLTAEKKKGSATDKIILAPNQLQWKNGPPSLPTSKVAVLEGNPKKKGFFVMRLMLPAGTKIPTHIHDNVERVTVISGSINLAMGDEQKSPTVLPAGGYFSLPAGLVHNAWVDEETILQIATTGPWSLKVLKAPKE</sequence>